<evidence type="ECO:0000259" key="7">
    <source>
        <dbReference type="Pfam" id="PF05198"/>
    </source>
</evidence>
<dbReference type="InterPro" id="IPR036787">
    <property type="entry name" value="T_IF-3_N_sf"/>
</dbReference>
<evidence type="ECO:0000256" key="4">
    <source>
        <dbReference type="NCBIfam" id="TIGR00168"/>
    </source>
</evidence>
<evidence type="ECO:0000256" key="5">
    <source>
        <dbReference type="RuleBase" id="RU000646"/>
    </source>
</evidence>
<dbReference type="AlphaFoldDB" id="A0A3S9J7V6"/>
<evidence type="ECO:0000256" key="1">
    <source>
        <dbReference type="ARBA" id="ARBA00005439"/>
    </source>
</evidence>
<name>A0A3S9J7V6_9ENTR</name>
<dbReference type="GO" id="GO:0005829">
    <property type="term" value="C:cytosol"/>
    <property type="evidence" value="ECO:0007669"/>
    <property type="project" value="TreeGrafter"/>
</dbReference>
<dbReference type="InterPro" id="IPR001288">
    <property type="entry name" value="Translation_initiation_fac_3"/>
</dbReference>
<dbReference type="GO" id="GO:0016020">
    <property type="term" value="C:membrane"/>
    <property type="evidence" value="ECO:0007669"/>
    <property type="project" value="TreeGrafter"/>
</dbReference>
<dbReference type="PROSITE" id="PS00938">
    <property type="entry name" value="IF3"/>
    <property type="match status" value="1"/>
</dbReference>
<dbReference type="NCBIfam" id="TIGR00168">
    <property type="entry name" value="infC"/>
    <property type="match status" value="1"/>
</dbReference>
<evidence type="ECO:0000259" key="6">
    <source>
        <dbReference type="Pfam" id="PF00707"/>
    </source>
</evidence>
<keyword evidence="3 5" id="KW-0648">Protein biosynthesis</keyword>
<reference evidence="8 9" key="1">
    <citation type="journal article" date="2018" name="Genome Biol. Evol.">
        <title>Partnering With a Pest: Genomes of Hemlock Woolly Adelgid Symbionts Reveal Atypical Nutritional Provisioning Patterns in Dual-Obligate Bacteria.</title>
        <authorList>
            <person name="Weglarz K.M."/>
            <person name="Havill N.P."/>
            <person name="Burke G.R."/>
            <person name="von Dohlen C.D."/>
        </authorList>
    </citation>
    <scope>NUCLEOTIDE SEQUENCE [LARGE SCALE GENOMIC DNA]</scope>
    <source>
        <strain evidence="8">ENA</strain>
    </source>
</reference>
<dbReference type="Pfam" id="PF00707">
    <property type="entry name" value="IF3_C"/>
    <property type="match status" value="1"/>
</dbReference>
<dbReference type="GO" id="GO:0043022">
    <property type="term" value="F:ribosome binding"/>
    <property type="evidence" value="ECO:0007669"/>
    <property type="project" value="TreeGrafter"/>
</dbReference>
<comment type="subcellular location">
    <subcellularLocation>
        <location evidence="5">Cytoplasm</location>
    </subcellularLocation>
</comment>
<dbReference type="Gene3D" id="3.10.20.80">
    <property type="entry name" value="Translation initiation factor 3 (IF-3), N-terminal domain"/>
    <property type="match status" value="1"/>
</dbReference>
<gene>
    <name evidence="8" type="primary">infC</name>
    <name evidence="8" type="ORF">C3B56_00319</name>
</gene>
<dbReference type="Proteomes" id="UP000274458">
    <property type="component" value="Chromosome"/>
</dbReference>
<dbReference type="FunFam" id="3.30.110.10:FF:000001">
    <property type="entry name" value="Translation initiation factor IF-3"/>
    <property type="match status" value="1"/>
</dbReference>
<dbReference type="InterPro" id="IPR019813">
    <property type="entry name" value="Translation_initiation_fac3_CS"/>
</dbReference>
<comment type="function">
    <text evidence="5">IF-3 binds to the 30S ribosomal subunit and shifts the equilibrium between 70S ribosomes and their 50S and 30S subunits in favor of the free subunits, thus enhancing the availability of 30S subunits on which protein synthesis initiation begins.</text>
</comment>
<keyword evidence="9" id="KW-1185">Reference proteome</keyword>
<dbReference type="GO" id="GO:0003743">
    <property type="term" value="F:translation initiation factor activity"/>
    <property type="evidence" value="ECO:0007669"/>
    <property type="project" value="UniProtKB-UniRule"/>
</dbReference>
<accession>A0A3S9J7V6</accession>
<dbReference type="GO" id="GO:0032790">
    <property type="term" value="P:ribosome disassembly"/>
    <property type="evidence" value="ECO:0007669"/>
    <property type="project" value="TreeGrafter"/>
</dbReference>
<organism evidence="8 9">
    <name type="scientific">Candidatus Annandia adelgestsuga</name>
    <dbReference type="NCBI Taxonomy" id="1302411"/>
    <lineage>
        <taxon>Bacteria</taxon>
        <taxon>Pseudomonadati</taxon>
        <taxon>Pseudomonadota</taxon>
        <taxon>Gammaproteobacteria</taxon>
        <taxon>Enterobacterales</taxon>
        <taxon>Enterobacteriaceae</taxon>
        <taxon>Candidatus Annandia</taxon>
    </lineage>
</organism>
<dbReference type="Pfam" id="PF05198">
    <property type="entry name" value="IF3_N"/>
    <property type="match status" value="1"/>
</dbReference>
<comment type="similarity">
    <text evidence="1 5">Belongs to the IF-3 family.</text>
</comment>
<keyword evidence="2 5" id="KW-0396">Initiation factor</keyword>
<comment type="subunit">
    <text evidence="5">Monomer.</text>
</comment>
<proteinExistence type="inferred from homology"/>
<evidence type="ECO:0000256" key="2">
    <source>
        <dbReference type="ARBA" id="ARBA00022540"/>
    </source>
</evidence>
<dbReference type="InterPro" id="IPR019815">
    <property type="entry name" value="Translation_initiation_fac_3_C"/>
</dbReference>
<dbReference type="RefSeq" id="WP_126071676.1">
    <property type="nucleotide sequence ID" value="NZ_CP026513.1"/>
</dbReference>
<dbReference type="InterPro" id="IPR036788">
    <property type="entry name" value="T_IF-3_C_sf"/>
</dbReference>
<dbReference type="SUPFAM" id="SSF55200">
    <property type="entry name" value="Translation initiation factor IF3, C-terminal domain"/>
    <property type="match status" value="1"/>
</dbReference>
<protein>
    <recommendedName>
        <fullName evidence="4 5">Translation initiation factor IF-3</fullName>
    </recommendedName>
</protein>
<feature type="domain" description="Translation initiation factor 3 C-terminal" evidence="6">
    <location>
        <begin position="101"/>
        <end position="186"/>
    </location>
</feature>
<sequence length="187" mass="22196">MKSNNIKKFYRFKKYKKINLKKIIIKIKKKFKIRLTGIEGEQIGITTLKNSIIKSYKLGLDLIKISSNSVPPVYRIINYSKFIYQKNKLLKIQRRKRKVMQTKEIKFRPNTDKGDYIIKLRNLTRFLKKGSKTKISLIFKGREITHKQIGVNMLNNIKNDLKHISNLEFFSTKIEGRQMVMMLSPKK</sequence>
<dbReference type="PANTHER" id="PTHR10938:SF0">
    <property type="entry name" value="TRANSLATION INITIATION FACTOR IF-3, MITOCHONDRIAL"/>
    <property type="match status" value="1"/>
</dbReference>
<dbReference type="OrthoDB" id="9806014at2"/>
<dbReference type="EMBL" id="CP026513">
    <property type="protein sequence ID" value="AZP36400.1"/>
    <property type="molecule type" value="Genomic_DNA"/>
</dbReference>
<evidence type="ECO:0000313" key="9">
    <source>
        <dbReference type="Proteomes" id="UP000274458"/>
    </source>
</evidence>
<dbReference type="KEGG" id="aade:C3B56_00319"/>
<dbReference type="Gene3D" id="3.30.110.10">
    <property type="entry name" value="Translation initiation factor 3 (IF-3), C-terminal domain"/>
    <property type="match status" value="1"/>
</dbReference>
<evidence type="ECO:0000313" key="8">
    <source>
        <dbReference type="EMBL" id="AZP36400.1"/>
    </source>
</evidence>
<dbReference type="InterPro" id="IPR019814">
    <property type="entry name" value="Translation_initiation_fac_3_N"/>
</dbReference>
<feature type="domain" description="Translation initiation factor 3 N-terminal" evidence="7">
    <location>
        <begin position="32"/>
        <end position="91"/>
    </location>
</feature>
<evidence type="ECO:0000256" key="3">
    <source>
        <dbReference type="ARBA" id="ARBA00022917"/>
    </source>
</evidence>
<dbReference type="SUPFAM" id="SSF54364">
    <property type="entry name" value="Translation initiation factor IF3, N-terminal domain"/>
    <property type="match status" value="1"/>
</dbReference>
<dbReference type="PANTHER" id="PTHR10938">
    <property type="entry name" value="TRANSLATION INITIATION FACTOR IF-3"/>
    <property type="match status" value="1"/>
</dbReference>